<gene>
    <name evidence="4" type="primary">Contig12053.g12889</name>
    <name evidence="4" type="ORF">STYLEM_2730</name>
</gene>
<dbReference type="InParanoid" id="A0A077ZYX9"/>
<feature type="region of interest" description="Disordered" evidence="1">
    <location>
        <begin position="382"/>
        <end position="405"/>
    </location>
</feature>
<proteinExistence type="predicted"/>
<keyword evidence="2" id="KW-0812">Transmembrane</keyword>
<feature type="region of interest" description="Disordered" evidence="1">
    <location>
        <begin position="486"/>
        <end position="511"/>
    </location>
</feature>
<evidence type="ECO:0000313" key="4">
    <source>
        <dbReference type="EMBL" id="CDW73743.1"/>
    </source>
</evidence>
<feature type="compositionally biased region" description="Polar residues" evidence="1">
    <location>
        <begin position="497"/>
        <end position="506"/>
    </location>
</feature>
<keyword evidence="3" id="KW-0732">Signal</keyword>
<evidence type="ECO:0000256" key="1">
    <source>
        <dbReference type="SAM" id="MobiDB-lite"/>
    </source>
</evidence>
<dbReference type="AlphaFoldDB" id="A0A077ZYX9"/>
<name>A0A077ZYX9_STYLE</name>
<keyword evidence="5" id="KW-1185">Reference proteome</keyword>
<feature type="signal peptide" evidence="3">
    <location>
        <begin position="1"/>
        <end position="19"/>
    </location>
</feature>
<accession>A0A077ZYX9</accession>
<feature type="chain" id="PRO_5001729071" evidence="3">
    <location>
        <begin position="20"/>
        <end position="592"/>
    </location>
</feature>
<feature type="transmembrane region" description="Helical" evidence="2">
    <location>
        <begin position="254"/>
        <end position="273"/>
    </location>
</feature>
<evidence type="ECO:0000256" key="2">
    <source>
        <dbReference type="SAM" id="Phobius"/>
    </source>
</evidence>
<reference evidence="4 5" key="1">
    <citation type="submission" date="2014-06" db="EMBL/GenBank/DDBJ databases">
        <authorList>
            <person name="Swart Estienne"/>
        </authorList>
    </citation>
    <scope>NUCLEOTIDE SEQUENCE [LARGE SCALE GENOMIC DNA]</scope>
    <source>
        <strain evidence="4 5">130c</strain>
    </source>
</reference>
<keyword evidence="2" id="KW-0472">Membrane</keyword>
<evidence type="ECO:0000313" key="5">
    <source>
        <dbReference type="Proteomes" id="UP000039865"/>
    </source>
</evidence>
<organism evidence="4 5">
    <name type="scientific">Stylonychia lemnae</name>
    <name type="common">Ciliate</name>
    <dbReference type="NCBI Taxonomy" id="5949"/>
    <lineage>
        <taxon>Eukaryota</taxon>
        <taxon>Sar</taxon>
        <taxon>Alveolata</taxon>
        <taxon>Ciliophora</taxon>
        <taxon>Intramacronucleata</taxon>
        <taxon>Spirotrichea</taxon>
        <taxon>Stichotrichia</taxon>
        <taxon>Sporadotrichida</taxon>
        <taxon>Oxytrichidae</taxon>
        <taxon>Stylonychinae</taxon>
        <taxon>Stylonychia</taxon>
    </lineage>
</organism>
<keyword evidence="2" id="KW-1133">Transmembrane helix</keyword>
<feature type="compositionally biased region" description="Polar residues" evidence="1">
    <location>
        <begin position="547"/>
        <end position="567"/>
    </location>
</feature>
<feature type="compositionally biased region" description="Basic and acidic residues" evidence="1">
    <location>
        <begin position="392"/>
        <end position="405"/>
    </location>
</feature>
<sequence>MRRFVTLLVALISIGYSETQDITTAAQCTTCLSTLTTNFVCKDNTVDTSGYCCASTDTTRQCKRNVCSNNVNTTSMKLFACPYETKVCGGISSQLPIILNETITKASSSSTFKKSNVCYYAIKPSDYGSASNISYLNIMINSYKNTYIYLNNGTSPNNAANQTTVDQYTGSNFTVGANQIYYMVVVAYDDSPSINFTYRYYQFTPKANETIITPTPNITVTCPGAYYYLYGIKTCNITETTVQVIQIIDPKPQYGVLTIMGLVIVGVISYYFVSVCDEKKKKQVLKKQKIINTTLTDYELQPIEKQDMNYDEAVLYFNTARNSQRFNTSIMHDEKGRVIPAGDKLESSIQKLMDETKKPKRILVGEYMLDEVDFRDNINVNAQDGYQTGGDQTRRAPEHDDSPRLPKIIGRKDTLTLSRQIEIPDRVTRKLKLDRETWNDSPFVGNSLRNSGNPSPQIRLVLASNNQSQDGRKFTQMLDSIINTGSESNKLHRDSSRYNASIQSPGLSEEFGNHAQRQKFLKDQISKYEKKKSGFNNDPASKKKIDSTTGKGFKSNLNLENSIQSQENSHRDQSSPNHLKNAKQKQPELKKR</sequence>
<dbReference type="EMBL" id="CCKQ01002636">
    <property type="protein sequence ID" value="CDW73743.1"/>
    <property type="molecule type" value="Genomic_DNA"/>
</dbReference>
<dbReference type="Proteomes" id="UP000039865">
    <property type="component" value="Unassembled WGS sequence"/>
</dbReference>
<feature type="region of interest" description="Disordered" evidence="1">
    <location>
        <begin position="530"/>
        <end position="592"/>
    </location>
</feature>
<evidence type="ECO:0000256" key="3">
    <source>
        <dbReference type="SAM" id="SignalP"/>
    </source>
</evidence>
<protein>
    <submittedName>
        <fullName evidence="4">Uncharacterized protein</fullName>
    </submittedName>
</protein>
<feature type="compositionally biased region" description="Polar residues" evidence="1">
    <location>
        <begin position="382"/>
        <end position="391"/>
    </location>
</feature>